<name>A0AAV6IMW5_9ERIC</name>
<gene>
    <name evidence="2" type="ORF">RHGRI_030249</name>
</gene>
<feature type="region of interest" description="Disordered" evidence="1">
    <location>
        <begin position="1"/>
        <end position="27"/>
    </location>
</feature>
<comment type="caution">
    <text evidence="2">The sequence shown here is derived from an EMBL/GenBank/DDBJ whole genome shotgun (WGS) entry which is preliminary data.</text>
</comment>
<sequence>MPPPEPGEQAPVAAPELQRKPSKASRTIAATGTLHTPPPLHHTALLLQPSTPLAVATALLPLLSTPLAASSTAFTSLFCHHRRYTSEPLKPSPSESQSAINATKTCKKQTLTLATYIHQPRDQTPPPPTPTTTGQKQPPTPTNYGYCILMSSINKNICTTQLAAEFGDRLFFLA</sequence>
<accession>A0AAV6IMW5</accession>
<evidence type="ECO:0000313" key="2">
    <source>
        <dbReference type="EMBL" id="KAG5529807.1"/>
    </source>
</evidence>
<feature type="region of interest" description="Disordered" evidence="1">
    <location>
        <begin position="117"/>
        <end position="139"/>
    </location>
</feature>
<organism evidence="2 3">
    <name type="scientific">Rhododendron griersonianum</name>
    <dbReference type="NCBI Taxonomy" id="479676"/>
    <lineage>
        <taxon>Eukaryota</taxon>
        <taxon>Viridiplantae</taxon>
        <taxon>Streptophyta</taxon>
        <taxon>Embryophyta</taxon>
        <taxon>Tracheophyta</taxon>
        <taxon>Spermatophyta</taxon>
        <taxon>Magnoliopsida</taxon>
        <taxon>eudicotyledons</taxon>
        <taxon>Gunneridae</taxon>
        <taxon>Pentapetalae</taxon>
        <taxon>asterids</taxon>
        <taxon>Ericales</taxon>
        <taxon>Ericaceae</taxon>
        <taxon>Ericoideae</taxon>
        <taxon>Rhodoreae</taxon>
        <taxon>Rhododendron</taxon>
    </lineage>
</organism>
<proteinExistence type="predicted"/>
<reference evidence="2" key="1">
    <citation type="submission" date="2020-08" db="EMBL/GenBank/DDBJ databases">
        <title>Plant Genome Project.</title>
        <authorList>
            <person name="Zhang R.-G."/>
        </authorList>
    </citation>
    <scope>NUCLEOTIDE SEQUENCE</scope>
    <source>
        <strain evidence="2">WSP0</strain>
        <tissue evidence="2">Leaf</tissue>
    </source>
</reference>
<evidence type="ECO:0000256" key="1">
    <source>
        <dbReference type="SAM" id="MobiDB-lite"/>
    </source>
</evidence>
<protein>
    <submittedName>
        <fullName evidence="2">Uncharacterized protein</fullName>
    </submittedName>
</protein>
<dbReference type="Proteomes" id="UP000823749">
    <property type="component" value="Chromosome 10"/>
</dbReference>
<dbReference type="AlphaFoldDB" id="A0AAV6IMW5"/>
<evidence type="ECO:0000313" key="3">
    <source>
        <dbReference type="Proteomes" id="UP000823749"/>
    </source>
</evidence>
<dbReference type="EMBL" id="JACTNZ010000010">
    <property type="protein sequence ID" value="KAG5529807.1"/>
    <property type="molecule type" value="Genomic_DNA"/>
</dbReference>
<keyword evidence="3" id="KW-1185">Reference proteome</keyword>